<evidence type="ECO:0000313" key="2">
    <source>
        <dbReference type="Proteomes" id="UP001153954"/>
    </source>
</evidence>
<reference evidence="1" key="1">
    <citation type="submission" date="2022-03" db="EMBL/GenBank/DDBJ databases">
        <authorList>
            <person name="Tunstrom K."/>
        </authorList>
    </citation>
    <scope>NUCLEOTIDE SEQUENCE</scope>
</reference>
<dbReference type="EMBL" id="CAKOGL010000013">
    <property type="protein sequence ID" value="CAH2093969.1"/>
    <property type="molecule type" value="Genomic_DNA"/>
</dbReference>
<comment type="caution">
    <text evidence="1">The sequence shown here is derived from an EMBL/GenBank/DDBJ whole genome shotgun (WGS) entry which is preliminary data.</text>
</comment>
<organism evidence="1 2">
    <name type="scientific">Euphydryas editha</name>
    <name type="common">Edith's checkerspot</name>
    <dbReference type="NCBI Taxonomy" id="104508"/>
    <lineage>
        <taxon>Eukaryota</taxon>
        <taxon>Metazoa</taxon>
        <taxon>Ecdysozoa</taxon>
        <taxon>Arthropoda</taxon>
        <taxon>Hexapoda</taxon>
        <taxon>Insecta</taxon>
        <taxon>Pterygota</taxon>
        <taxon>Neoptera</taxon>
        <taxon>Endopterygota</taxon>
        <taxon>Lepidoptera</taxon>
        <taxon>Glossata</taxon>
        <taxon>Ditrysia</taxon>
        <taxon>Papilionoidea</taxon>
        <taxon>Nymphalidae</taxon>
        <taxon>Nymphalinae</taxon>
        <taxon>Euphydryas</taxon>
    </lineage>
</organism>
<sequence>MVEVFLKVIIDDLTSTIAFGRFTTKVKRLSFNSSLEDCKSSYKGFRSILNIMKIIRISIGPESHGFVVRRDESRIECSEFRVSRASKEVKIAHLAEINSLNIQFEVEVQMYGAGIVD</sequence>
<accession>A0AAU9U8D1</accession>
<keyword evidence="2" id="KW-1185">Reference proteome</keyword>
<evidence type="ECO:0000313" key="1">
    <source>
        <dbReference type="EMBL" id="CAH2093969.1"/>
    </source>
</evidence>
<gene>
    <name evidence="1" type="ORF">EEDITHA_LOCUS9577</name>
</gene>
<name>A0AAU9U8D1_EUPED</name>
<dbReference type="AlphaFoldDB" id="A0AAU9U8D1"/>
<protein>
    <submittedName>
        <fullName evidence="1">Uncharacterized protein</fullName>
    </submittedName>
</protein>
<dbReference type="Proteomes" id="UP001153954">
    <property type="component" value="Unassembled WGS sequence"/>
</dbReference>
<proteinExistence type="predicted"/>